<evidence type="ECO:0000313" key="3">
    <source>
        <dbReference type="EMBL" id="PHQ52576.1"/>
    </source>
</evidence>
<dbReference type="SUPFAM" id="SSF53067">
    <property type="entry name" value="Actin-like ATPase domain"/>
    <property type="match status" value="2"/>
</dbReference>
<dbReference type="Proteomes" id="UP000222531">
    <property type="component" value="Unassembled WGS sequence"/>
</dbReference>
<accession>A0A2G1XMY0</accession>
<dbReference type="OrthoDB" id="8701357at2"/>
<dbReference type="InterPro" id="IPR043129">
    <property type="entry name" value="ATPase_NBD"/>
</dbReference>
<feature type="compositionally biased region" description="Basic and acidic residues" evidence="1">
    <location>
        <begin position="268"/>
        <end position="281"/>
    </location>
</feature>
<dbReference type="EMBL" id="NHZO01000081">
    <property type="protein sequence ID" value="PHQ52576.1"/>
    <property type="molecule type" value="Genomic_DNA"/>
</dbReference>
<dbReference type="AlphaFoldDB" id="A0A2G1XMY0"/>
<feature type="region of interest" description="Disordered" evidence="1">
    <location>
        <begin position="261"/>
        <end position="291"/>
    </location>
</feature>
<evidence type="ECO:0000259" key="2">
    <source>
        <dbReference type="Pfam" id="PF01869"/>
    </source>
</evidence>
<organism evidence="3 4">
    <name type="scientific">Streptomyces cinnamoneus</name>
    <name type="common">Streptoverticillium cinnamoneum</name>
    <dbReference type="NCBI Taxonomy" id="53446"/>
    <lineage>
        <taxon>Bacteria</taxon>
        <taxon>Bacillati</taxon>
        <taxon>Actinomycetota</taxon>
        <taxon>Actinomycetes</taxon>
        <taxon>Kitasatosporales</taxon>
        <taxon>Streptomycetaceae</taxon>
        <taxon>Streptomyces</taxon>
        <taxon>Streptomyces cinnamoneus group</taxon>
    </lineage>
</organism>
<sequence length="360" mass="35752">MELVRGGTERVLGVDSGGSGIRVALAPVDAAGRDGGALTWSSPVPVGTGRRGVDAADLLGRVLPAARELLERAGSGHCVAVCVGASGMASLGDGLRAELPGALRAALGARRTALASDAVTAYAGALGQRPGAVVAAGTGLVALGTDLSPEGGWRRADGWGHLLGDCGGGAWIGRAGLDAALRAADGRAGGSPALLARLEAVFGPAAELPSALYPRADRAAVLASFAPEVGRCAAHDPVAADILRAAARHIAEAAAAVCPPPGAGPVAARRDPVPGERDQREGGQGPDDGPHRDVALTGGLLGMGEPLLAPLRRELHKQLPGGRLVPSAGDPLSGALQVATALATDRLTLPVDDALLRIVC</sequence>
<dbReference type="PANTHER" id="PTHR43190">
    <property type="entry name" value="N-ACETYL-D-GLUCOSAMINE KINASE"/>
    <property type="match status" value="1"/>
</dbReference>
<feature type="domain" description="ATPase BadF/BadG/BcrA/BcrD type" evidence="2">
    <location>
        <begin position="12"/>
        <end position="257"/>
    </location>
</feature>
<evidence type="ECO:0000256" key="1">
    <source>
        <dbReference type="SAM" id="MobiDB-lite"/>
    </source>
</evidence>
<reference evidence="3 4" key="1">
    <citation type="journal article" date="2017" name="Biochemistry">
        <title>Identification of the Biosynthetic Pathway for the Antibiotic Bicyclomycin.</title>
        <authorList>
            <person name="Patteson J."/>
            <person name="Cai W."/>
            <person name="Johnson R.A."/>
            <person name="Santa Maria K."/>
            <person name="Li B."/>
        </authorList>
    </citation>
    <scope>NUCLEOTIDE SEQUENCE [LARGE SCALE GENOMIC DNA]</scope>
    <source>
        <strain evidence="3 4">ATCC 21532</strain>
    </source>
</reference>
<comment type="caution">
    <text evidence="3">The sequence shown here is derived from an EMBL/GenBank/DDBJ whole genome shotgun (WGS) entry which is preliminary data.</text>
</comment>
<dbReference type="InterPro" id="IPR052519">
    <property type="entry name" value="Euk-type_GlcNAc_Kinase"/>
</dbReference>
<dbReference type="Gene3D" id="3.30.420.40">
    <property type="match status" value="2"/>
</dbReference>
<keyword evidence="4" id="KW-1185">Reference proteome</keyword>
<proteinExistence type="predicted"/>
<dbReference type="RefSeq" id="WP_099198356.1">
    <property type="nucleotide sequence ID" value="NZ_JBIRXA010000008.1"/>
</dbReference>
<evidence type="ECO:0000313" key="4">
    <source>
        <dbReference type="Proteomes" id="UP000222531"/>
    </source>
</evidence>
<dbReference type="InterPro" id="IPR002731">
    <property type="entry name" value="ATPase_BadF"/>
</dbReference>
<name>A0A2G1XMY0_STRCJ</name>
<protein>
    <submittedName>
        <fullName evidence="3">ATPase</fullName>
    </submittedName>
</protein>
<gene>
    <name evidence="3" type="ORF">BLA24_07350</name>
</gene>
<dbReference type="PANTHER" id="PTHR43190:SF3">
    <property type="entry name" value="N-ACETYL-D-GLUCOSAMINE KINASE"/>
    <property type="match status" value="1"/>
</dbReference>
<dbReference type="Pfam" id="PF01869">
    <property type="entry name" value="BcrAD_BadFG"/>
    <property type="match status" value="1"/>
</dbReference>